<evidence type="ECO:0000256" key="3">
    <source>
        <dbReference type="ARBA" id="ARBA00023163"/>
    </source>
</evidence>
<dbReference type="CDD" id="cd00090">
    <property type="entry name" value="HTH_ARSR"/>
    <property type="match status" value="1"/>
</dbReference>
<sequence length="126" mass="14422">MDAACSQKVCGDKKYYCSMELTLQVIGGKWKLIILHKLGKEGTMRFSEVKRSIPNITQKMLTQQLRELESDGVVRREVYPQVPPKVEYSLTGMGESILPLIDSLCHWGERYAEWFDGQRQPEAEAV</sequence>
<dbReference type="RefSeq" id="WP_338669075.1">
    <property type="nucleotide sequence ID" value="NZ_CP146609.1"/>
</dbReference>
<dbReference type="InterPro" id="IPR011991">
    <property type="entry name" value="ArsR-like_HTH"/>
</dbReference>
<organism evidence="5 6">
    <name type="scientific">Pseudodesulfovibrio methanolicus</name>
    <dbReference type="NCBI Taxonomy" id="3126690"/>
    <lineage>
        <taxon>Bacteria</taxon>
        <taxon>Pseudomonadati</taxon>
        <taxon>Thermodesulfobacteriota</taxon>
        <taxon>Desulfovibrionia</taxon>
        <taxon>Desulfovibrionales</taxon>
        <taxon>Desulfovibrionaceae</taxon>
    </lineage>
</organism>
<gene>
    <name evidence="5" type="ORF">V8V93_03945</name>
</gene>
<accession>A0ABZ2IXV5</accession>
<proteinExistence type="predicted"/>
<dbReference type="PANTHER" id="PTHR33204:SF29">
    <property type="entry name" value="TRANSCRIPTIONAL REGULATOR"/>
    <property type="match status" value="1"/>
</dbReference>
<dbReference type="Proteomes" id="UP001385389">
    <property type="component" value="Chromosome"/>
</dbReference>
<evidence type="ECO:0000259" key="4">
    <source>
        <dbReference type="PROSITE" id="PS51118"/>
    </source>
</evidence>
<dbReference type="InterPro" id="IPR036390">
    <property type="entry name" value="WH_DNA-bd_sf"/>
</dbReference>
<dbReference type="PROSITE" id="PS51118">
    <property type="entry name" value="HTH_HXLR"/>
    <property type="match status" value="1"/>
</dbReference>
<protein>
    <submittedName>
        <fullName evidence="5">Helix-turn-helix domain-containing protein</fullName>
    </submittedName>
</protein>
<feature type="domain" description="HTH hxlR-type" evidence="4">
    <location>
        <begin position="17"/>
        <end position="116"/>
    </location>
</feature>
<dbReference type="Gene3D" id="1.10.10.10">
    <property type="entry name" value="Winged helix-like DNA-binding domain superfamily/Winged helix DNA-binding domain"/>
    <property type="match status" value="1"/>
</dbReference>
<evidence type="ECO:0000256" key="1">
    <source>
        <dbReference type="ARBA" id="ARBA00023015"/>
    </source>
</evidence>
<keyword evidence="3" id="KW-0804">Transcription</keyword>
<dbReference type="InterPro" id="IPR036388">
    <property type="entry name" value="WH-like_DNA-bd_sf"/>
</dbReference>
<evidence type="ECO:0000313" key="5">
    <source>
        <dbReference type="EMBL" id="WWX23361.1"/>
    </source>
</evidence>
<evidence type="ECO:0000256" key="2">
    <source>
        <dbReference type="ARBA" id="ARBA00023125"/>
    </source>
</evidence>
<dbReference type="PANTHER" id="PTHR33204">
    <property type="entry name" value="TRANSCRIPTIONAL REGULATOR, MARR FAMILY"/>
    <property type="match status" value="1"/>
</dbReference>
<dbReference type="EMBL" id="CP146609">
    <property type="protein sequence ID" value="WWX23361.1"/>
    <property type="molecule type" value="Genomic_DNA"/>
</dbReference>
<dbReference type="InterPro" id="IPR002577">
    <property type="entry name" value="HTH_HxlR"/>
</dbReference>
<dbReference type="SUPFAM" id="SSF46785">
    <property type="entry name" value="Winged helix' DNA-binding domain"/>
    <property type="match status" value="1"/>
</dbReference>
<keyword evidence="2" id="KW-0238">DNA-binding</keyword>
<keyword evidence="6" id="KW-1185">Reference proteome</keyword>
<reference evidence="5 6" key="1">
    <citation type="submission" date="2024-03" db="EMBL/GenBank/DDBJ databases">
        <title>Phenotype and Genome Characterization of a Sulfate-Reducing Bacterium Pseudodesulfovibrio sp. strain 5S69, isolated from Petroleum Reservoir in Tatarstan (Russia).</title>
        <authorList>
            <person name="Bidzhieva S.K."/>
            <person name="Kadnikov V."/>
            <person name="Tourova T.P."/>
            <person name="Samigullina S.R."/>
            <person name="Sokolova D.S."/>
            <person name="Poltaraus A.B."/>
            <person name="Avtukh A.N."/>
            <person name="Tereshina V.M."/>
            <person name="Mardanov A.V."/>
            <person name="Nazina T.N."/>
        </authorList>
    </citation>
    <scope>NUCLEOTIDE SEQUENCE [LARGE SCALE GENOMIC DNA]</scope>
    <source>
        <strain evidence="5 6">5S69</strain>
    </source>
</reference>
<evidence type="ECO:0000313" key="6">
    <source>
        <dbReference type="Proteomes" id="UP001385389"/>
    </source>
</evidence>
<name>A0ABZ2IXV5_9BACT</name>
<dbReference type="Pfam" id="PF01638">
    <property type="entry name" value="HxlR"/>
    <property type="match status" value="1"/>
</dbReference>
<keyword evidence="1" id="KW-0805">Transcription regulation</keyword>